<evidence type="ECO:0000256" key="5">
    <source>
        <dbReference type="ARBA" id="ARBA00022801"/>
    </source>
</evidence>
<evidence type="ECO:0000313" key="9">
    <source>
        <dbReference type="EMBL" id="MBN4068135.1"/>
    </source>
</evidence>
<evidence type="ECO:0000313" key="10">
    <source>
        <dbReference type="Proteomes" id="UP000717534"/>
    </source>
</evidence>
<comment type="similarity">
    <text evidence="7">Belongs to the PINc/VapC protein family.</text>
</comment>
<dbReference type="InterPro" id="IPR050556">
    <property type="entry name" value="Type_II_TA_system_RNase"/>
</dbReference>
<gene>
    <name evidence="9" type="ORF">JYU06_01225</name>
</gene>
<evidence type="ECO:0000256" key="6">
    <source>
        <dbReference type="ARBA" id="ARBA00022842"/>
    </source>
</evidence>
<proteinExistence type="inferred from homology"/>
<organism evidence="9 10">
    <name type="scientific">Desulfotalea psychrophila</name>
    <dbReference type="NCBI Taxonomy" id="84980"/>
    <lineage>
        <taxon>Bacteria</taxon>
        <taxon>Pseudomonadati</taxon>
        <taxon>Thermodesulfobacteriota</taxon>
        <taxon>Desulfobulbia</taxon>
        <taxon>Desulfobulbales</taxon>
        <taxon>Desulfocapsaceae</taxon>
        <taxon>Desulfotalea</taxon>
    </lineage>
</organism>
<accession>A0ABS3ASP1</accession>
<keyword evidence="6" id="KW-0460">Magnesium</keyword>
<dbReference type="CDD" id="cd18746">
    <property type="entry name" value="PIN_VapC4-5_FitB-like"/>
    <property type="match status" value="1"/>
</dbReference>
<dbReference type="InterPro" id="IPR002716">
    <property type="entry name" value="PIN_dom"/>
</dbReference>
<evidence type="ECO:0000256" key="2">
    <source>
        <dbReference type="ARBA" id="ARBA00022649"/>
    </source>
</evidence>
<evidence type="ECO:0000259" key="8">
    <source>
        <dbReference type="Pfam" id="PF01850"/>
    </source>
</evidence>
<keyword evidence="2" id="KW-1277">Toxin-antitoxin system</keyword>
<sequence>MKYLLDTCVLSELIKKNPSPKVIKWVSKIDENNLFLSVLTIGEIHKGIEKLPESKKKDKLHQWVNYDLKERFRNRIIGFDLKTATVWGQIQARSELSGKAMPVIGGQIVATGISYDLTVVTRNTKDMEVSGAILHNPWNNIHKPKSI</sequence>
<name>A0ABS3ASP1_9BACT</name>
<evidence type="ECO:0000256" key="7">
    <source>
        <dbReference type="ARBA" id="ARBA00038093"/>
    </source>
</evidence>
<dbReference type="Proteomes" id="UP000717534">
    <property type="component" value="Unassembled WGS sequence"/>
</dbReference>
<dbReference type="Gene3D" id="3.40.50.1010">
    <property type="entry name" value="5'-nuclease"/>
    <property type="match status" value="1"/>
</dbReference>
<dbReference type="SUPFAM" id="SSF88723">
    <property type="entry name" value="PIN domain-like"/>
    <property type="match status" value="1"/>
</dbReference>
<dbReference type="Pfam" id="PF01850">
    <property type="entry name" value="PIN"/>
    <property type="match status" value="1"/>
</dbReference>
<dbReference type="InterPro" id="IPR029060">
    <property type="entry name" value="PIN-like_dom_sf"/>
</dbReference>
<dbReference type="PANTHER" id="PTHR33653">
    <property type="entry name" value="RIBONUCLEASE VAPC2"/>
    <property type="match status" value="1"/>
</dbReference>
<evidence type="ECO:0000256" key="4">
    <source>
        <dbReference type="ARBA" id="ARBA00022723"/>
    </source>
</evidence>
<protein>
    <submittedName>
        <fullName evidence="9">Type II toxin-antitoxin system VapC family toxin</fullName>
    </submittedName>
</protein>
<comment type="cofactor">
    <cofactor evidence="1">
        <name>Mg(2+)</name>
        <dbReference type="ChEBI" id="CHEBI:18420"/>
    </cofactor>
</comment>
<dbReference type="PANTHER" id="PTHR33653:SF1">
    <property type="entry name" value="RIBONUCLEASE VAPC2"/>
    <property type="match status" value="1"/>
</dbReference>
<evidence type="ECO:0000256" key="1">
    <source>
        <dbReference type="ARBA" id="ARBA00001946"/>
    </source>
</evidence>
<dbReference type="EMBL" id="JAFITO010000005">
    <property type="protein sequence ID" value="MBN4068135.1"/>
    <property type="molecule type" value="Genomic_DNA"/>
</dbReference>
<keyword evidence="4" id="KW-0479">Metal-binding</keyword>
<keyword evidence="3" id="KW-0540">Nuclease</keyword>
<keyword evidence="10" id="KW-1185">Reference proteome</keyword>
<feature type="domain" description="PIN" evidence="8">
    <location>
        <begin position="3"/>
        <end position="124"/>
    </location>
</feature>
<keyword evidence="5" id="KW-0378">Hydrolase</keyword>
<comment type="caution">
    <text evidence="9">The sequence shown here is derived from an EMBL/GenBank/DDBJ whole genome shotgun (WGS) entry which is preliminary data.</text>
</comment>
<evidence type="ECO:0000256" key="3">
    <source>
        <dbReference type="ARBA" id="ARBA00022722"/>
    </source>
</evidence>
<reference evidence="9 10" key="1">
    <citation type="submission" date="2021-02" db="EMBL/GenBank/DDBJ databases">
        <title>Activity-based single-cell genomes from oceanic crustal fluid captures similar information to metagenomic and metatranscriptomic surveys with orders of magnitude less sampling.</title>
        <authorList>
            <person name="D'Angelo T.S."/>
            <person name="Orcutt B.N."/>
        </authorList>
    </citation>
    <scope>NUCLEOTIDE SEQUENCE [LARGE SCALE GENOMIC DNA]</scope>
    <source>
        <strain evidence="9">AH-315-G02</strain>
    </source>
</reference>